<proteinExistence type="inferred from homology"/>
<feature type="binding site" evidence="5">
    <location>
        <position position="76"/>
    </location>
    <ligand>
        <name>Zn(2+)</name>
        <dbReference type="ChEBI" id="CHEBI:29105"/>
    </ligand>
</feature>
<comment type="function">
    <text evidence="5">Involved in the maturation of [NiFe] hydrogenases. Required for nickel insertion into the metal center of the hydrogenase.</text>
</comment>
<gene>
    <name evidence="5" type="primary">hypA</name>
    <name evidence="6" type="ORF">ACFOPQ_17230</name>
</gene>
<feature type="binding site" evidence="5">
    <location>
        <position position="92"/>
    </location>
    <ligand>
        <name>Zn(2+)</name>
        <dbReference type="ChEBI" id="CHEBI:29105"/>
    </ligand>
</feature>
<dbReference type="Gene3D" id="3.30.2320.80">
    <property type="match status" value="1"/>
</dbReference>
<keyword evidence="7" id="KW-1185">Reference proteome</keyword>
<dbReference type="EMBL" id="JBHRZF010000200">
    <property type="protein sequence ID" value="MFC3862508.1"/>
    <property type="molecule type" value="Genomic_DNA"/>
</dbReference>
<keyword evidence="3 5" id="KW-0479">Metal-binding</keyword>
<evidence type="ECO:0000256" key="1">
    <source>
        <dbReference type="ARBA" id="ARBA00010748"/>
    </source>
</evidence>
<dbReference type="PANTHER" id="PTHR34535">
    <property type="entry name" value="HYDROGENASE MATURATION FACTOR HYPA"/>
    <property type="match status" value="1"/>
</dbReference>
<feature type="binding site" evidence="5">
    <location>
        <position position="73"/>
    </location>
    <ligand>
        <name>Zn(2+)</name>
        <dbReference type="ChEBI" id="CHEBI:29105"/>
    </ligand>
</feature>
<sequence length="120" mass="12588">MHEASIALSLIDVACEVLQEHRASHALALTVRVGQWSSVVPEALQAAFPACAEGTPLQGAALTIERVPGVAECPNHGPVELQLALGLRCPLCGAPTPQLLQGDELELEALELPEPNEVTV</sequence>
<dbReference type="Proteomes" id="UP001595748">
    <property type="component" value="Unassembled WGS sequence"/>
</dbReference>
<dbReference type="InterPro" id="IPR000688">
    <property type="entry name" value="HypA/HybF"/>
</dbReference>
<evidence type="ECO:0000313" key="6">
    <source>
        <dbReference type="EMBL" id="MFC3862508.1"/>
    </source>
</evidence>
<evidence type="ECO:0000256" key="4">
    <source>
        <dbReference type="ARBA" id="ARBA00022833"/>
    </source>
</evidence>
<dbReference type="PANTHER" id="PTHR34535:SF3">
    <property type="entry name" value="HYDROGENASE MATURATION FACTOR HYPA"/>
    <property type="match status" value="1"/>
</dbReference>
<organism evidence="6 7">
    <name type="scientific">Deinococcus antarcticus</name>
    <dbReference type="NCBI Taxonomy" id="1298767"/>
    <lineage>
        <taxon>Bacteria</taxon>
        <taxon>Thermotogati</taxon>
        <taxon>Deinococcota</taxon>
        <taxon>Deinococci</taxon>
        <taxon>Deinococcales</taxon>
        <taxon>Deinococcaceae</taxon>
        <taxon>Deinococcus</taxon>
    </lineage>
</organism>
<evidence type="ECO:0000313" key="7">
    <source>
        <dbReference type="Proteomes" id="UP001595748"/>
    </source>
</evidence>
<dbReference type="RefSeq" id="WP_380080458.1">
    <property type="nucleotide sequence ID" value="NZ_JBHRZF010000200.1"/>
</dbReference>
<keyword evidence="2 5" id="KW-0533">Nickel</keyword>
<accession>A0ABV8AE70</accession>
<dbReference type="HAMAP" id="MF_00213">
    <property type="entry name" value="HypA_HybF"/>
    <property type="match status" value="1"/>
</dbReference>
<dbReference type="PROSITE" id="PS01249">
    <property type="entry name" value="HYPA"/>
    <property type="match status" value="1"/>
</dbReference>
<reference evidence="7" key="1">
    <citation type="journal article" date="2019" name="Int. J. Syst. Evol. Microbiol.">
        <title>The Global Catalogue of Microorganisms (GCM) 10K type strain sequencing project: providing services to taxonomists for standard genome sequencing and annotation.</title>
        <authorList>
            <consortium name="The Broad Institute Genomics Platform"/>
            <consortium name="The Broad Institute Genome Sequencing Center for Infectious Disease"/>
            <person name="Wu L."/>
            <person name="Ma J."/>
        </authorList>
    </citation>
    <scope>NUCLEOTIDE SEQUENCE [LARGE SCALE GENOMIC DNA]</scope>
    <source>
        <strain evidence="7">CCTCC AB 2013263</strain>
    </source>
</reference>
<feature type="binding site" evidence="5">
    <location>
        <position position="89"/>
    </location>
    <ligand>
        <name>Zn(2+)</name>
        <dbReference type="ChEBI" id="CHEBI:29105"/>
    </ligand>
</feature>
<feature type="binding site" evidence="5">
    <location>
        <position position="2"/>
    </location>
    <ligand>
        <name>Ni(2+)</name>
        <dbReference type="ChEBI" id="CHEBI:49786"/>
    </ligand>
</feature>
<evidence type="ECO:0000256" key="5">
    <source>
        <dbReference type="HAMAP-Rule" id="MF_00213"/>
    </source>
</evidence>
<dbReference type="Pfam" id="PF01155">
    <property type="entry name" value="HypA"/>
    <property type="match status" value="1"/>
</dbReference>
<name>A0ABV8AE70_9DEIO</name>
<comment type="caution">
    <text evidence="6">The sequence shown here is derived from an EMBL/GenBank/DDBJ whole genome shotgun (WGS) entry which is preliminary data.</text>
</comment>
<dbReference type="InterPro" id="IPR020538">
    <property type="entry name" value="Hydgase_Ni_incorp_HypA/HybF_CS"/>
</dbReference>
<comment type="similarity">
    <text evidence="1 5">Belongs to the HypA/HybF family.</text>
</comment>
<keyword evidence="4 5" id="KW-0862">Zinc</keyword>
<protein>
    <recommendedName>
        <fullName evidence="5">Hydrogenase maturation factor HypA</fullName>
    </recommendedName>
</protein>
<evidence type="ECO:0000256" key="3">
    <source>
        <dbReference type="ARBA" id="ARBA00022723"/>
    </source>
</evidence>
<dbReference type="PIRSF" id="PIRSF004761">
    <property type="entry name" value="Hydrgn_mat_HypA"/>
    <property type="match status" value="1"/>
</dbReference>
<evidence type="ECO:0000256" key="2">
    <source>
        <dbReference type="ARBA" id="ARBA00022596"/>
    </source>
</evidence>